<dbReference type="OrthoDB" id="9800130at2"/>
<feature type="transmembrane region" description="Helical" evidence="1">
    <location>
        <begin position="86"/>
        <end position="112"/>
    </location>
</feature>
<evidence type="ECO:0000256" key="1">
    <source>
        <dbReference type="SAM" id="Phobius"/>
    </source>
</evidence>
<dbReference type="AlphaFoldDB" id="A0A5C1QSN4"/>
<dbReference type="Proteomes" id="UP000324209">
    <property type="component" value="Chromosome"/>
</dbReference>
<organism evidence="2 3">
    <name type="scientific">Oceanispirochaeta crateris</name>
    <dbReference type="NCBI Taxonomy" id="2518645"/>
    <lineage>
        <taxon>Bacteria</taxon>
        <taxon>Pseudomonadati</taxon>
        <taxon>Spirochaetota</taxon>
        <taxon>Spirochaetia</taxon>
        <taxon>Spirochaetales</taxon>
        <taxon>Spirochaetaceae</taxon>
        <taxon>Oceanispirochaeta</taxon>
    </lineage>
</organism>
<keyword evidence="3" id="KW-1185">Reference proteome</keyword>
<dbReference type="Pfam" id="PF09656">
    <property type="entry name" value="PGPGW"/>
    <property type="match status" value="1"/>
</dbReference>
<evidence type="ECO:0000313" key="3">
    <source>
        <dbReference type="Proteomes" id="UP000324209"/>
    </source>
</evidence>
<dbReference type="EMBL" id="CP036150">
    <property type="protein sequence ID" value="QEN09606.1"/>
    <property type="molecule type" value="Genomic_DNA"/>
</dbReference>
<keyword evidence="1" id="KW-1133">Transmembrane helix</keyword>
<proteinExistence type="predicted"/>
<sequence length="149" mass="16798">MNGWEHKSSGNSWNMVSWFSDLLQTHSALMITIGSLSLLTFAGTILILPVLLIRIPEDYFLKSGAKQDHKYKGNIIFHIAKNLAGILFLLMGFIMLFIPGQGLLTILAGLWLMDFPGKRALEVRIIHTKSIYRGIDYIRRKAGKPSLKL</sequence>
<gene>
    <name evidence="2" type="ORF">EXM22_17050</name>
</gene>
<evidence type="ECO:0008006" key="4">
    <source>
        <dbReference type="Google" id="ProtNLM"/>
    </source>
</evidence>
<keyword evidence="1" id="KW-0812">Transmembrane</keyword>
<keyword evidence="1" id="KW-0472">Membrane</keyword>
<dbReference type="KEGG" id="ock:EXM22_17050"/>
<accession>A0A5C1QSN4</accession>
<feature type="transmembrane region" description="Helical" evidence="1">
    <location>
        <begin position="28"/>
        <end position="53"/>
    </location>
</feature>
<dbReference type="InterPro" id="IPR019099">
    <property type="entry name" value="Uncharacterised_PGPGW_TM"/>
</dbReference>
<reference evidence="2 3" key="1">
    <citation type="submission" date="2019-02" db="EMBL/GenBank/DDBJ databases">
        <title>Complete Genome Sequence and Methylome Analysis of free living Spirochaetas.</title>
        <authorList>
            <person name="Fomenkov A."/>
            <person name="Dubinina G."/>
            <person name="Leshcheva N."/>
            <person name="Mikheeva N."/>
            <person name="Grabovich M."/>
            <person name="Vincze T."/>
            <person name="Roberts R.J."/>
        </authorList>
    </citation>
    <scope>NUCLEOTIDE SEQUENCE [LARGE SCALE GENOMIC DNA]</scope>
    <source>
        <strain evidence="2 3">K2</strain>
    </source>
</reference>
<protein>
    <recommendedName>
        <fullName evidence="4">Transmembrane protein (PGPGW)</fullName>
    </recommendedName>
</protein>
<name>A0A5C1QSN4_9SPIO</name>
<evidence type="ECO:0000313" key="2">
    <source>
        <dbReference type="EMBL" id="QEN09606.1"/>
    </source>
</evidence>